<evidence type="ECO:0000313" key="3">
    <source>
        <dbReference type="EMBL" id="VDK84387.1"/>
    </source>
</evidence>
<feature type="compositionally biased region" description="Basic and acidic residues" evidence="2">
    <location>
        <begin position="1"/>
        <end position="10"/>
    </location>
</feature>
<accession>A0A3P6TGU7</accession>
<feature type="region of interest" description="Disordered" evidence="2">
    <location>
        <begin position="1"/>
        <end position="22"/>
    </location>
</feature>
<dbReference type="EMBL" id="UYRV01030112">
    <property type="protein sequence ID" value="VDK84387.1"/>
    <property type="molecule type" value="Genomic_DNA"/>
</dbReference>
<protein>
    <submittedName>
        <fullName evidence="3">Uncharacterized protein</fullName>
    </submittedName>
</protein>
<evidence type="ECO:0000256" key="1">
    <source>
        <dbReference type="SAM" id="Coils"/>
    </source>
</evidence>
<sequence length="144" mass="16682">MRERDMERSDYGQLPGQDSEKIAKLESEKKALKTELLAKEKMIEDLNFRLEEETISKDFQIEELQKKLTSAPTESAPSAAEFSLDDSALEKRMEADQQRRDLEAKCAQLEEQLKNVCVVHCEINLHILDCFRYQCNSLTLSLLR</sequence>
<keyword evidence="1" id="KW-0175">Coiled coil</keyword>
<feature type="compositionally biased region" description="Low complexity" evidence="2">
    <location>
        <begin position="69"/>
        <end position="82"/>
    </location>
</feature>
<feature type="coiled-coil region" evidence="1">
    <location>
        <begin position="92"/>
        <end position="119"/>
    </location>
</feature>
<organism evidence="3 4">
    <name type="scientific">Cylicostephanus goldi</name>
    <name type="common">Nematode worm</name>
    <dbReference type="NCBI Taxonomy" id="71465"/>
    <lineage>
        <taxon>Eukaryota</taxon>
        <taxon>Metazoa</taxon>
        <taxon>Ecdysozoa</taxon>
        <taxon>Nematoda</taxon>
        <taxon>Chromadorea</taxon>
        <taxon>Rhabditida</taxon>
        <taxon>Rhabditina</taxon>
        <taxon>Rhabditomorpha</taxon>
        <taxon>Strongyloidea</taxon>
        <taxon>Strongylidae</taxon>
        <taxon>Cylicostephanus</taxon>
    </lineage>
</organism>
<dbReference type="OrthoDB" id="2130750at2759"/>
<gene>
    <name evidence="3" type="ORF">CGOC_LOCUS8280</name>
</gene>
<proteinExistence type="predicted"/>
<dbReference type="AlphaFoldDB" id="A0A3P6TGU7"/>
<keyword evidence="4" id="KW-1185">Reference proteome</keyword>
<evidence type="ECO:0000256" key="2">
    <source>
        <dbReference type="SAM" id="MobiDB-lite"/>
    </source>
</evidence>
<reference evidence="3 4" key="1">
    <citation type="submission" date="2018-11" db="EMBL/GenBank/DDBJ databases">
        <authorList>
            <consortium name="Pathogen Informatics"/>
        </authorList>
    </citation>
    <scope>NUCLEOTIDE SEQUENCE [LARGE SCALE GENOMIC DNA]</scope>
</reference>
<feature type="region of interest" description="Disordered" evidence="2">
    <location>
        <begin position="67"/>
        <end position="87"/>
    </location>
</feature>
<dbReference type="Proteomes" id="UP000271889">
    <property type="component" value="Unassembled WGS sequence"/>
</dbReference>
<name>A0A3P6TGU7_CYLGO</name>
<evidence type="ECO:0000313" key="4">
    <source>
        <dbReference type="Proteomes" id="UP000271889"/>
    </source>
</evidence>